<dbReference type="OrthoDB" id="2972077at2"/>
<keyword evidence="1" id="KW-0472">Membrane</keyword>
<feature type="transmembrane region" description="Helical" evidence="1">
    <location>
        <begin position="68"/>
        <end position="93"/>
    </location>
</feature>
<name>A0A1H3ZIT5_9BACI</name>
<dbReference type="AlphaFoldDB" id="A0A1H3ZIT5"/>
<accession>A0A1H3ZIT5</accession>
<evidence type="ECO:0000256" key="1">
    <source>
        <dbReference type="SAM" id="Phobius"/>
    </source>
</evidence>
<dbReference type="Proteomes" id="UP000198584">
    <property type="component" value="Unassembled WGS sequence"/>
</dbReference>
<keyword evidence="1" id="KW-1133">Transmembrane helix</keyword>
<keyword evidence="3" id="KW-1185">Reference proteome</keyword>
<reference evidence="2 3" key="1">
    <citation type="submission" date="2016-10" db="EMBL/GenBank/DDBJ databases">
        <authorList>
            <person name="de Groot N.N."/>
        </authorList>
    </citation>
    <scope>NUCLEOTIDE SEQUENCE [LARGE SCALE GENOMIC DNA]</scope>
    <source>
        <strain evidence="2 3">CCM7597</strain>
    </source>
</reference>
<dbReference type="EMBL" id="FNQR01000003">
    <property type="protein sequence ID" value="SEA23620.1"/>
    <property type="molecule type" value="Genomic_DNA"/>
</dbReference>
<evidence type="ECO:0008006" key="4">
    <source>
        <dbReference type="Google" id="ProtNLM"/>
    </source>
</evidence>
<evidence type="ECO:0000313" key="2">
    <source>
        <dbReference type="EMBL" id="SEA23620.1"/>
    </source>
</evidence>
<gene>
    <name evidence="2" type="ORF">SAMN05421743_103261</name>
</gene>
<proteinExistence type="predicted"/>
<evidence type="ECO:0000313" key="3">
    <source>
        <dbReference type="Proteomes" id="UP000198584"/>
    </source>
</evidence>
<dbReference type="RefSeq" id="WP_093043204.1">
    <property type="nucleotide sequence ID" value="NZ_FNQR01000003.1"/>
</dbReference>
<organism evidence="2 3">
    <name type="scientific">Thalassobacillus cyri</name>
    <dbReference type="NCBI Taxonomy" id="571932"/>
    <lineage>
        <taxon>Bacteria</taxon>
        <taxon>Bacillati</taxon>
        <taxon>Bacillota</taxon>
        <taxon>Bacilli</taxon>
        <taxon>Bacillales</taxon>
        <taxon>Bacillaceae</taxon>
        <taxon>Thalassobacillus</taxon>
    </lineage>
</organism>
<keyword evidence="1" id="KW-0812">Transmembrane</keyword>
<sequence length="133" mass="15427">MNFFAIFSIVWGVLMIGIRSLIHLIPKSWNEFELNQVYKEKKPRWVWALAAISLGIVFFTWYKELTTAVPYSLLLTILVTLTLVKVSQLVFNYKQFRGFVKKALVEDRQLIRKINAGTTIVGIILIILGIYVY</sequence>
<feature type="transmembrane region" description="Helical" evidence="1">
    <location>
        <begin position="45"/>
        <end position="62"/>
    </location>
</feature>
<protein>
    <recommendedName>
        <fullName evidence="4">Copper resistance protein D</fullName>
    </recommendedName>
</protein>
<dbReference type="STRING" id="571932.SAMN05421743_103261"/>
<feature type="transmembrane region" description="Helical" evidence="1">
    <location>
        <begin position="6"/>
        <end position="25"/>
    </location>
</feature>
<feature type="transmembrane region" description="Helical" evidence="1">
    <location>
        <begin position="114"/>
        <end position="132"/>
    </location>
</feature>